<dbReference type="EMBL" id="JAFMPM010000006">
    <property type="protein sequence ID" value="MBO0613698.1"/>
    <property type="molecule type" value="Genomic_DNA"/>
</dbReference>
<evidence type="ECO:0000256" key="3">
    <source>
        <dbReference type="PROSITE-ProRule" id="PRU00289"/>
    </source>
</evidence>
<evidence type="ECO:0000313" key="6">
    <source>
        <dbReference type="EMBL" id="QTX10888.1"/>
    </source>
</evidence>
<proteinExistence type="predicted"/>
<feature type="binding site" evidence="3">
    <location>
        <begin position="202"/>
        <end position="209"/>
    </location>
    <ligand>
        <name>ATP</name>
        <dbReference type="ChEBI" id="CHEBI:30616"/>
    </ligand>
</feature>
<sequence>MRIGTFDLDQFYPETHLQTVTAATLLTVPALATGSFVAGVSALGLAWVARQSITAWKRDNCLLGSDLDAEDTREHAAVNTNNDVTARLRKATGNQDLTAIESRSAQYRLLSVANDDPAQIAKVLPRIASVLGVAPDALGWIPTAGRDLSIILAPLERAEWLPVPFNESALTQGKLIGYVGRDVLGNHVTYSRQDAPHMLISGTTRSGKTEAIRADLQSMRLSGLRPEIHIIDAKGTLCREQCATFTTDMGEGLATLQAIVERARERIREIVATGCDNWFQYRAKCPDVCPAPIMVYVDEYPQLRKQDKEAVETVVGELTRVHAASGVFVTLGIQKPKADTLPTEIRDMFDIRLAMRVPDSKASMVAIDEPGAEGLPGAGAFMFRNGGDSVVRGRGALIEGADKASGAEPASTA</sequence>
<dbReference type="PANTHER" id="PTHR22683">
    <property type="entry name" value="SPORULATION PROTEIN RELATED"/>
    <property type="match status" value="1"/>
</dbReference>
<dbReference type="InterPro" id="IPR027417">
    <property type="entry name" value="P-loop_NTPase"/>
</dbReference>
<dbReference type="InterPro" id="IPR050206">
    <property type="entry name" value="FtsK/SpoIIIE/SftA"/>
</dbReference>
<dbReference type="Proteomes" id="UP000664466">
    <property type="component" value="Unassembled WGS sequence"/>
</dbReference>
<evidence type="ECO:0000313" key="7">
    <source>
        <dbReference type="Proteomes" id="UP000664466"/>
    </source>
</evidence>
<keyword evidence="1 3" id="KW-0547">Nucleotide-binding</keyword>
<reference evidence="6" key="2">
    <citation type="submission" date="2021-04" db="EMBL/GenBank/DDBJ databases">
        <title>Complete Genome and methylome analysis of Thiothrix fructosivorans ATCC 49748.</title>
        <authorList>
            <person name="Fomenkov A."/>
            <person name="Sun L."/>
            <person name="Vincze T."/>
            <person name="Grabovich M.Y."/>
            <person name="Roberts R.J."/>
        </authorList>
    </citation>
    <scope>NUCLEOTIDE SEQUENCE</scope>
    <source>
        <strain evidence="6">ATCC 49748</strain>
    </source>
</reference>
<dbReference type="Gene3D" id="3.40.50.300">
    <property type="entry name" value="P-loop containing nucleotide triphosphate hydrolases"/>
    <property type="match status" value="1"/>
</dbReference>
<dbReference type="GO" id="GO:0003677">
    <property type="term" value="F:DNA binding"/>
    <property type="evidence" value="ECO:0007669"/>
    <property type="project" value="InterPro"/>
</dbReference>
<dbReference type="RefSeq" id="WP_207251369.1">
    <property type="nucleotide sequence ID" value="NZ_JAFMPM010000006.1"/>
</dbReference>
<organism evidence="6">
    <name type="scientific">Thiothrix fructosivorans</name>
    <dbReference type="NCBI Taxonomy" id="111770"/>
    <lineage>
        <taxon>Bacteria</taxon>
        <taxon>Pseudomonadati</taxon>
        <taxon>Pseudomonadota</taxon>
        <taxon>Gammaproteobacteria</taxon>
        <taxon>Thiotrichales</taxon>
        <taxon>Thiotrichaceae</taxon>
        <taxon>Thiothrix</taxon>
    </lineage>
</organism>
<gene>
    <name evidence="6" type="ORF">J1836_000470</name>
    <name evidence="5" type="ORF">J1836_12345</name>
</gene>
<feature type="domain" description="FtsK" evidence="4">
    <location>
        <begin position="185"/>
        <end position="364"/>
    </location>
</feature>
<accession>A0A8B0SLF2</accession>
<evidence type="ECO:0000259" key="4">
    <source>
        <dbReference type="PROSITE" id="PS50901"/>
    </source>
</evidence>
<dbReference type="GO" id="GO:0005524">
    <property type="term" value="F:ATP binding"/>
    <property type="evidence" value="ECO:0007669"/>
    <property type="project" value="UniProtKB-UniRule"/>
</dbReference>
<name>A0A8B0SLF2_9GAMM</name>
<reference evidence="5 7" key="1">
    <citation type="submission" date="2021-03" db="EMBL/GenBank/DDBJ databases">
        <title>Draft genome and methylome analysis of Thiotrix fructosivoruns ATCC 49748.</title>
        <authorList>
            <person name="Fomenkov A."/>
            <person name="Grabovich M.Y."/>
            <person name="Roberts R.J."/>
        </authorList>
    </citation>
    <scope>NUCLEOTIDE SEQUENCE [LARGE SCALE GENOMIC DNA]</scope>
    <source>
        <strain evidence="5 7">ATCC 49748</strain>
    </source>
</reference>
<dbReference type="PANTHER" id="PTHR22683:SF1">
    <property type="entry name" value="TYPE VII SECRETION SYSTEM PROTEIN ESSC"/>
    <property type="match status" value="1"/>
</dbReference>
<dbReference type="Pfam" id="PF01580">
    <property type="entry name" value="FtsK_SpoIIIE"/>
    <property type="match status" value="1"/>
</dbReference>
<dbReference type="EMBL" id="CP072748">
    <property type="protein sequence ID" value="QTX10888.1"/>
    <property type="molecule type" value="Genomic_DNA"/>
</dbReference>
<keyword evidence="7" id="KW-1185">Reference proteome</keyword>
<evidence type="ECO:0000256" key="1">
    <source>
        <dbReference type="ARBA" id="ARBA00022741"/>
    </source>
</evidence>
<keyword evidence="2 3" id="KW-0067">ATP-binding</keyword>
<dbReference type="InterPro" id="IPR002543">
    <property type="entry name" value="FtsK_dom"/>
</dbReference>
<evidence type="ECO:0000313" key="5">
    <source>
        <dbReference type="EMBL" id="MBO0613698.1"/>
    </source>
</evidence>
<evidence type="ECO:0000256" key="2">
    <source>
        <dbReference type="ARBA" id="ARBA00022840"/>
    </source>
</evidence>
<dbReference type="SUPFAM" id="SSF52540">
    <property type="entry name" value="P-loop containing nucleoside triphosphate hydrolases"/>
    <property type="match status" value="1"/>
</dbReference>
<protein>
    <recommendedName>
        <fullName evidence="4">FtsK domain-containing protein</fullName>
    </recommendedName>
</protein>
<dbReference type="PROSITE" id="PS50901">
    <property type="entry name" value="FTSK"/>
    <property type="match status" value="1"/>
</dbReference>
<dbReference type="AlphaFoldDB" id="A0A8B0SLF2"/>